<evidence type="ECO:0008006" key="4">
    <source>
        <dbReference type="Google" id="ProtNLM"/>
    </source>
</evidence>
<sequence>MMGKIKAISFLCISVFCVSLFTACNSGKNTLDDTDKEEEKKVYDTIAAEDISHVNLKGNARSIVVKQGGNKYFEFDNADLNKDHKYEVRYEKKDHTLDINILMESSEDDDNVLGSFVIYIPQKEFEKVETTGEFGHIYFETISSDVLVHAEKSVVVLDLEADRLDHNITLEGSEANAFRGVSVYLDKLPDNVRMDLNMIQGGTINDQQNILKQNRFESGTGFPVVSVNDTKDISIYVSE</sequence>
<protein>
    <recommendedName>
        <fullName evidence="4">Adhesin domain-containing protein</fullName>
    </recommendedName>
</protein>
<evidence type="ECO:0000313" key="3">
    <source>
        <dbReference type="Proteomes" id="UP000515789"/>
    </source>
</evidence>
<dbReference type="EMBL" id="CP039126">
    <property type="protein sequence ID" value="QMW80095.1"/>
    <property type="molecule type" value="Genomic_DNA"/>
</dbReference>
<feature type="signal peptide" evidence="1">
    <location>
        <begin position="1"/>
        <end position="23"/>
    </location>
</feature>
<dbReference type="GeneID" id="75054488"/>
<evidence type="ECO:0000313" key="2">
    <source>
        <dbReference type="EMBL" id="QMW80095.1"/>
    </source>
</evidence>
<reference evidence="2 3" key="1">
    <citation type="submission" date="2019-04" db="EMBL/GenBank/DDBJ databases">
        <authorList>
            <person name="Schori C."/>
            <person name="Ahrens C."/>
        </authorList>
    </citation>
    <scope>NUCLEOTIDE SEQUENCE [LARGE SCALE GENOMIC DNA]</scope>
    <source>
        <strain evidence="2 3">DSM 2950</strain>
    </source>
</reference>
<gene>
    <name evidence="2" type="ORF">E5259_22295</name>
</gene>
<name>A0A7G5MZQ2_9FIRM</name>
<accession>A0A7G5MZQ2</accession>
<organism evidence="2 3">
    <name type="scientific">Blautia producta</name>
    <dbReference type="NCBI Taxonomy" id="33035"/>
    <lineage>
        <taxon>Bacteria</taxon>
        <taxon>Bacillati</taxon>
        <taxon>Bacillota</taxon>
        <taxon>Clostridia</taxon>
        <taxon>Lachnospirales</taxon>
        <taxon>Lachnospiraceae</taxon>
        <taxon>Blautia</taxon>
    </lineage>
</organism>
<dbReference type="AlphaFoldDB" id="A0A7G5MZQ2"/>
<evidence type="ECO:0000256" key="1">
    <source>
        <dbReference type="SAM" id="SignalP"/>
    </source>
</evidence>
<dbReference type="Proteomes" id="UP000515789">
    <property type="component" value="Chromosome"/>
</dbReference>
<dbReference type="RefSeq" id="WP_154661990.1">
    <property type="nucleotide sequence ID" value="NZ_AP031416.1"/>
</dbReference>
<keyword evidence="1" id="KW-0732">Signal</keyword>
<feature type="chain" id="PRO_5039363844" description="Adhesin domain-containing protein" evidence="1">
    <location>
        <begin position="24"/>
        <end position="239"/>
    </location>
</feature>
<dbReference type="PROSITE" id="PS51257">
    <property type="entry name" value="PROKAR_LIPOPROTEIN"/>
    <property type="match status" value="1"/>
</dbReference>
<proteinExistence type="predicted"/>